<name>A0AAD5MKV2_PARTN</name>
<dbReference type="Proteomes" id="UP001196413">
    <property type="component" value="Unassembled WGS sequence"/>
</dbReference>
<organism evidence="1 2">
    <name type="scientific">Parelaphostrongylus tenuis</name>
    <name type="common">Meningeal worm</name>
    <dbReference type="NCBI Taxonomy" id="148309"/>
    <lineage>
        <taxon>Eukaryota</taxon>
        <taxon>Metazoa</taxon>
        <taxon>Ecdysozoa</taxon>
        <taxon>Nematoda</taxon>
        <taxon>Chromadorea</taxon>
        <taxon>Rhabditida</taxon>
        <taxon>Rhabditina</taxon>
        <taxon>Rhabditomorpha</taxon>
        <taxon>Strongyloidea</taxon>
        <taxon>Metastrongylidae</taxon>
        <taxon>Parelaphostrongylus</taxon>
    </lineage>
</organism>
<proteinExistence type="predicted"/>
<dbReference type="AlphaFoldDB" id="A0AAD5MKV2"/>
<evidence type="ECO:0000313" key="1">
    <source>
        <dbReference type="EMBL" id="KAJ1350842.1"/>
    </source>
</evidence>
<reference evidence="1" key="1">
    <citation type="submission" date="2021-06" db="EMBL/GenBank/DDBJ databases">
        <title>Parelaphostrongylus tenuis whole genome reference sequence.</title>
        <authorList>
            <person name="Garwood T.J."/>
            <person name="Larsen P.A."/>
            <person name="Fountain-Jones N.M."/>
            <person name="Garbe J.R."/>
            <person name="Macchietto M.G."/>
            <person name="Kania S.A."/>
            <person name="Gerhold R.W."/>
            <person name="Richards J.E."/>
            <person name="Wolf T.M."/>
        </authorList>
    </citation>
    <scope>NUCLEOTIDE SEQUENCE</scope>
    <source>
        <strain evidence="1">MNPRO001-30</strain>
        <tissue evidence="1">Meninges</tissue>
    </source>
</reference>
<gene>
    <name evidence="1" type="ORF">KIN20_006737</name>
</gene>
<dbReference type="EMBL" id="JAHQIW010000952">
    <property type="protein sequence ID" value="KAJ1350842.1"/>
    <property type="molecule type" value="Genomic_DNA"/>
</dbReference>
<sequence length="72" mass="8341">MLESPMGKFVWHVYEELRELSTSRLTFARSGKHIPKNGGKICSVEKSELLTEESLHLQFQDNQFSTPMRNSK</sequence>
<comment type="caution">
    <text evidence="1">The sequence shown here is derived from an EMBL/GenBank/DDBJ whole genome shotgun (WGS) entry which is preliminary data.</text>
</comment>
<keyword evidence="2" id="KW-1185">Reference proteome</keyword>
<protein>
    <submittedName>
        <fullName evidence="1">Uncharacterized protein</fullName>
    </submittedName>
</protein>
<evidence type="ECO:0000313" key="2">
    <source>
        <dbReference type="Proteomes" id="UP001196413"/>
    </source>
</evidence>
<accession>A0AAD5MKV2</accession>